<evidence type="ECO:0000259" key="14">
    <source>
        <dbReference type="PROSITE" id="PS51199"/>
    </source>
</evidence>
<keyword evidence="4 12" id="KW-0547">Nucleotide-binding</keyword>
<keyword evidence="3 12" id="KW-0235">DNA replication</keyword>
<evidence type="ECO:0000256" key="1">
    <source>
        <dbReference type="ARBA" id="ARBA00008428"/>
    </source>
</evidence>
<dbReference type="STRING" id="48467.SAMN02745166_03706"/>
<dbReference type="GO" id="GO:0043139">
    <property type="term" value="F:5'-3' DNA helicase activity"/>
    <property type="evidence" value="ECO:0007669"/>
    <property type="project" value="UniProtKB-EC"/>
</dbReference>
<keyword evidence="16" id="KW-1185">Reference proteome</keyword>
<dbReference type="CDD" id="cd00984">
    <property type="entry name" value="DnaB_C"/>
    <property type="match status" value="1"/>
</dbReference>
<keyword evidence="6 12" id="KW-0347">Helicase</keyword>
<keyword evidence="7 12" id="KW-0067">ATP-binding</keyword>
<dbReference type="PANTHER" id="PTHR30153:SF2">
    <property type="entry name" value="REPLICATIVE DNA HELICASE"/>
    <property type="match status" value="1"/>
</dbReference>
<evidence type="ECO:0000256" key="2">
    <source>
        <dbReference type="ARBA" id="ARBA00022515"/>
    </source>
</evidence>
<dbReference type="GO" id="GO:0006269">
    <property type="term" value="P:DNA replication, synthesis of primer"/>
    <property type="evidence" value="ECO:0007669"/>
    <property type="project" value="UniProtKB-UniRule"/>
</dbReference>
<evidence type="ECO:0000256" key="6">
    <source>
        <dbReference type="ARBA" id="ARBA00022806"/>
    </source>
</evidence>
<evidence type="ECO:0000256" key="10">
    <source>
        <dbReference type="ARBA" id="ARBA00048954"/>
    </source>
</evidence>
<dbReference type="Proteomes" id="UP000190774">
    <property type="component" value="Unassembled WGS sequence"/>
</dbReference>
<dbReference type="Pfam" id="PF03796">
    <property type="entry name" value="DnaB_C"/>
    <property type="match status" value="1"/>
</dbReference>
<dbReference type="PROSITE" id="PS51199">
    <property type="entry name" value="SF4_HELICASE"/>
    <property type="match status" value="1"/>
</dbReference>
<dbReference type="InterPro" id="IPR036185">
    <property type="entry name" value="DNA_heli_DnaB-like_N_sf"/>
</dbReference>
<dbReference type="Gene3D" id="3.40.50.300">
    <property type="entry name" value="P-loop containing nucleotide triphosphate hydrolases"/>
    <property type="match status" value="1"/>
</dbReference>
<name>A0A1T4YMF8_9BACT</name>
<keyword evidence="8 12" id="KW-0238">DNA-binding</keyword>
<evidence type="ECO:0000256" key="13">
    <source>
        <dbReference type="SAM" id="MobiDB-lite"/>
    </source>
</evidence>
<dbReference type="GO" id="GO:1990077">
    <property type="term" value="C:primosome complex"/>
    <property type="evidence" value="ECO:0007669"/>
    <property type="project" value="UniProtKB-UniRule"/>
</dbReference>
<feature type="domain" description="SF4 helicase" evidence="14">
    <location>
        <begin position="229"/>
        <end position="505"/>
    </location>
</feature>
<evidence type="ECO:0000256" key="5">
    <source>
        <dbReference type="ARBA" id="ARBA00022801"/>
    </source>
</evidence>
<dbReference type="SUPFAM" id="SSF52540">
    <property type="entry name" value="P-loop containing nucleoside triphosphate hydrolases"/>
    <property type="match status" value="1"/>
</dbReference>
<protein>
    <recommendedName>
        <fullName evidence="11 12">Replicative DNA helicase</fullName>
        <ecNumber evidence="11 12">5.6.2.3</ecNumber>
    </recommendedName>
</protein>
<keyword evidence="5 12" id="KW-0378">Hydrolase</keyword>
<dbReference type="EMBL" id="FUYE01000014">
    <property type="protein sequence ID" value="SKB02890.1"/>
    <property type="molecule type" value="Genomic_DNA"/>
</dbReference>
<dbReference type="GO" id="GO:0005829">
    <property type="term" value="C:cytosol"/>
    <property type="evidence" value="ECO:0007669"/>
    <property type="project" value="TreeGrafter"/>
</dbReference>
<dbReference type="InterPro" id="IPR007694">
    <property type="entry name" value="DNA_helicase_DnaB-like_C"/>
</dbReference>
<dbReference type="PANTHER" id="PTHR30153">
    <property type="entry name" value="REPLICATIVE DNA HELICASE DNAB"/>
    <property type="match status" value="1"/>
</dbReference>
<evidence type="ECO:0000256" key="3">
    <source>
        <dbReference type="ARBA" id="ARBA00022705"/>
    </source>
</evidence>
<evidence type="ECO:0000256" key="7">
    <source>
        <dbReference type="ARBA" id="ARBA00022840"/>
    </source>
</evidence>
<evidence type="ECO:0000256" key="8">
    <source>
        <dbReference type="ARBA" id="ARBA00023125"/>
    </source>
</evidence>
<dbReference type="GO" id="GO:0005524">
    <property type="term" value="F:ATP binding"/>
    <property type="evidence" value="ECO:0007669"/>
    <property type="project" value="UniProtKB-UniRule"/>
</dbReference>
<comment type="catalytic activity">
    <reaction evidence="10 12">
        <text>ATP + H2O = ADP + phosphate + H(+)</text>
        <dbReference type="Rhea" id="RHEA:13065"/>
        <dbReference type="ChEBI" id="CHEBI:15377"/>
        <dbReference type="ChEBI" id="CHEBI:15378"/>
        <dbReference type="ChEBI" id="CHEBI:30616"/>
        <dbReference type="ChEBI" id="CHEBI:43474"/>
        <dbReference type="ChEBI" id="CHEBI:456216"/>
        <dbReference type="EC" id="5.6.2.3"/>
    </reaction>
</comment>
<dbReference type="EC" id="5.6.2.3" evidence="11 12"/>
<dbReference type="SUPFAM" id="SSF48024">
    <property type="entry name" value="N-terminal domain of DnaB helicase"/>
    <property type="match status" value="1"/>
</dbReference>
<dbReference type="OrthoDB" id="9773982at2"/>
<comment type="function">
    <text evidence="12">The main replicative DNA helicase, it participates in initiation and elongation during chromosome replication. Travels ahead of the DNA replisome, separating dsDNA into templates for DNA synthesis. A processive ATP-dependent 5'-3' DNA helicase it has DNA-dependent ATPase activity.</text>
</comment>
<dbReference type="AlphaFoldDB" id="A0A1T4YMF8"/>
<dbReference type="GO" id="GO:0016887">
    <property type="term" value="F:ATP hydrolysis activity"/>
    <property type="evidence" value="ECO:0007669"/>
    <property type="project" value="RHEA"/>
</dbReference>
<dbReference type="Gene3D" id="1.10.860.10">
    <property type="entry name" value="DNAb Helicase, Chain A"/>
    <property type="match status" value="1"/>
</dbReference>
<evidence type="ECO:0000313" key="16">
    <source>
        <dbReference type="Proteomes" id="UP000190774"/>
    </source>
</evidence>
<dbReference type="InterPro" id="IPR007692">
    <property type="entry name" value="DNA_helicase_DnaB"/>
</dbReference>
<feature type="region of interest" description="Disordered" evidence="13">
    <location>
        <begin position="1"/>
        <end position="38"/>
    </location>
</feature>
<dbReference type="InterPro" id="IPR027417">
    <property type="entry name" value="P-loop_NTPase"/>
</dbReference>
<evidence type="ECO:0000313" key="15">
    <source>
        <dbReference type="EMBL" id="SKB02890.1"/>
    </source>
</evidence>
<keyword evidence="2 12" id="KW-0639">Primosome</keyword>
<evidence type="ECO:0000256" key="9">
    <source>
        <dbReference type="ARBA" id="ARBA00023235"/>
    </source>
</evidence>
<gene>
    <name evidence="15" type="ORF">SAMN02745166_03706</name>
</gene>
<dbReference type="RefSeq" id="WP_078814876.1">
    <property type="nucleotide sequence ID" value="NZ_FUYE01000014.1"/>
</dbReference>
<organism evidence="15 16">
    <name type="scientific">Prosthecobacter debontii</name>
    <dbReference type="NCBI Taxonomy" id="48467"/>
    <lineage>
        <taxon>Bacteria</taxon>
        <taxon>Pseudomonadati</taxon>
        <taxon>Verrucomicrobiota</taxon>
        <taxon>Verrucomicrobiia</taxon>
        <taxon>Verrucomicrobiales</taxon>
        <taxon>Verrucomicrobiaceae</taxon>
        <taxon>Prosthecobacter</taxon>
    </lineage>
</organism>
<evidence type="ECO:0000256" key="12">
    <source>
        <dbReference type="RuleBase" id="RU362085"/>
    </source>
</evidence>
<comment type="similarity">
    <text evidence="1 12">Belongs to the helicase family. DnaB subfamily.</text>
</comment>
<accession>A0A1T4YMF8</accession>
<sequence>MAESASNLVQAAAAPGELPEKATPKPQSNPFGRKRNEIPTAEELLANINRQLPFSDEAEKGVISSILQDPNERLSESRVTLPAAAFYHEANRTVYEKLLEFYDKNLPVDPVMLTNALRDQNLLERVGGPAAITELFTFVPVPTHYSYYKKIVLDKHILRQMIHACSLNIDAAYEFGKTELDADINTLIDHSEQRVLAVREATNGKSDGVKSLASHVAEAIDNIQYMLEHPGQLRGLSTGYSKLDSMSGGLQGSEMFVIAARPSMGKTSLAMNLVEHVAVDCDKPCAVFSLEMSATMLVRRLLVSRAQLSLGDLSRGLMSRAQMEALSKATRELQKATILIDDTPGLDVLEMRAKARRMKKQHDIQMIMIDYLQLMTSSSRRAQDNRQIEIAEISAGIKGIAKELNVPIIVLAQLNRSVEGRKGQRPVLSDLRESGSIEQDADMVGLLTREDYAGGKMEVGTEEEEERKKGQALLILAKNRNGPTDDVPLRFIDYAMRFVERFPEEGEAESP</sequence>
<keyword evidence="9" id="KW-0413">Isomerase</keyword>
<evidence type="ECO:0000256" key="4">
    <source>
        <dbReference type="ARBA" id="ARBA00022741"/>
    </source>
</evidence>
<dbReference type="Pfam" id="PF00772">
    <property type="entry name" value="DnaB"/>
    <property type="match status" value="1"/>
</dbReference>
<proteinExistence type="inferred from homology"/>
<dbReference type="InterPro" id="IPR007693">
    <property type="entry name" value="DNA_helicase_DnaB-like_N"/>
</dbReference>
<reference evidence="16" key="1">
    <citation type="submission" date="2017-02" db="EMBL/GenBank/DDBJ databases">
        <authorList>
            <person name="Varghese N."/>
            <person name="Submissions S."/>
        </authorList>
    </citation>
    <scope>NUCLEOTIDE SEQUENCE [LARGE SCALE GENOMIC DNA]</scope>
    <source>
        <strain evidence="16">ATCC 700200</strain>
    </source>
</reference>
<dbReference type="GO" id="GO:0003677">
    <property type="term" value="F:DNA binding"/>
    <property type="evidence" value="ECO:0007669"/>
    <property type="project" value="UniProtKB-UniRule"/>
</dbReference>
<dbReference type="InterPro" id="IPR016136">
    <property type="entry name" value="DNA_helicase_N/primase_C"/>
</dbReference>
<dbReference type="NCBIfam" id="TIGR00665">
    <property type="entry name" value="DnaB"/>
    <property type="match status" value="1"/>
</dbReference>
<evidence type="ECO:0000256" key="11">
    <source>
        <dbReference type="NCBIfam" id="TIGR00665"/>
    </source>
</evidence>